<keyword evidence="1" id="KW-1133">Transmembrane helix</keyword>
<keyword evidence="1" id="KW-0472">Membrane</keyword>
<keyword evidence="3" id="KW-1185">Reference proteome</keyword>
<reference evidence="2 3" key="1">
    <citation type="journal article" date="2021" name="Sci. Rep.">
        <title>The distribution of antibiotic resistance genes in chicken gut microbiota commensals.</title>
        <authorList>
            <person name="Juricova H."/>
            <person name="Matiasovicova J."/>
            <person name="Kubasova T."/>
            <person name="Cejkova D."/>
            <person name="Rychlik I."/>
        </authorList>
    </citation>
    <scope>NUCLEOTIDE SEQUENCE [LARGE SCALE GENOMIC DNA]</scope>
    <source>
        <strain evidence="2 3">An435</strain>
    </source>
</reference>
<keyword evidence="1" id="KW-0812">Transmembrane</keyword>
<evidence type="ECO:0000313" key="3">
    <source>
        <dbReference type="Proteomes" id="UP000767334"/>
    </source>
</evidence>
<dbReference type="InterPro" id="IPR025324">
    <property type="entry name" value="DUF4230"/>
</dbReference>
<comment type="caution">
    <text evidence="2">The sequence shown here is derived from an EMBL/GenBank/DDBJ whole genome shotgun (WGS) entry which is preliminary data.</text>
</comment>
<evidence type="ECO:0000256" key="1">
    <source>
        <dbReference type="SAM" id="Phobius"/>
    </source>
</evidence>
<proteinExistence type="predicted"/>
<dbReference type="Pfam" id="PF14014">
    <property type="entry name" value="DUF4230"/>
    <property type="match status" value="1"/>
</dbReference>
<organism evidence="2 3">
    <name type="scientific">Clostridium saudiense</name>
    <dbReference type="NCBI Taxonomy" id="1414720"/>
    <lineage>
        <taxon>Bacteria</taxon>
        <taxon>Bacillati</taxon>
        <taxon>Bacillota</taxon>
        <taxon>Clostridia</taxon>
        <taxon>Eubacteriales</taxon>
        <taxon>Clostridiaceae</taxon>
        <taxon>Clostridium</taxon>
    </lineage>
</organism>
<name>A0ABS2FHG2_9CLOT</name>
<protein>
    <submittedName>
        <fullName evidence="2">DUF4230 domain-containing protein</fullName>
    </submittedName>
</protein>
<feature type="transmembrane region" description="Helical" evidence="1">
    <location>
        <begin position="17"/>
        <end position="36"/>
    </location>
</feature>
<evidence type="ECO:0000313" key="2">
    <source>
        <dbReference type="EMBL" id="MBM6819904.1"/>
    </source>
</evidence>
<dbReference type="EMBL" id="JACJLL010000070">
    <property type="protein sequence ID" value="MBM6819904.1"/>
    <property type="molecule type" value="Genomic_DNA"/>
</dbReference>
<dbReference type="RefSeq" id="WP_204572398.1">
    <property type="nucleotide sequence ID" value="NZ_JACJLL010000070.1"/>
</dbReference>
<gene>
    <name evidence="2" type="ORF">H6A19_11245</name>
</gene>
<sequence>MTIFLYKKKHRFKLHKILFYLFILFALFILILFFKYPSKFQKLFPYFHTYKIESSSILSDDTLINEIKNVNKLIPLEIELSETLTIDNTYFNLDILKKSKKITFFANCSYAIDFSTLSNSNFEINTTTKEISITIPQIDIFSIDIDESKTIYYDTEVGFLRFGDLKLSSEELSSIYKNLNNLFTEKMNNPDFYEQAILNAENSLKSLLLNLTGENYNITLKVD</sequence>
<dbReference type="Proteomes" id="UP000767334">
    <property type="component" value="Unassembled WGS sequence"/>
</dbReference>
<accession>A0ABS2FHG2</accession>